<name>A0ABX2DCS5_9SPHI</name>
<evidence type="ECO:0000256" key="1">
    <source>
        <dbReference type="ARBA" id="ARBA00010797"/>
    </source>
</evidence>
<keyword evidence="8" id="KW-1185">Reference proteome</keyword>
<feature type="compositionally biased region" description="Basic and acidic residues" evidence="6">
    <location>
        <begin position="132"/>
        <end position="151"/>
    </location>
</feature>
<keyword evidence="2 5" id="KW-0689">Ribosomal protein</keyword>
<dbReference type="RefSeq" id="WP_173269548.1">
    <property type="nucleotide sequence ID" value="NZ_JABMKV010000001.1"/>
</dbReference>
<feature type="region of interest" description="Disordered" evidence="6">
    <location>
        <begin position="110"/>
        <end position="151"/>
    </location>
</feature>
<dbReference type="PRINTS" id="PR00063">
    <property type="entry name" value="RIBOSOMALL27"/>
</dbReference>
<feature type="compositionally biased region" description="Low complexity" evidence="6">
    <location>
        <begin position="112"/>
        <end position="131"/>
    </location>
</feature>
<dbReference type="GO" id="GO:0005840">
    <property type="term" value="C:ribosome"/>
    <property type="evidence" value="ECO:0007669"/>
    <property type="project" value="UniProtKB-KW"/>
</dbReference>
<evidence type="ECO:0000256" key="6">
    <source>
        <dbReference type="SAM" id="MobiDB-lite"/>
    </source>
</evidence>
<feature type="region of interest" description="Disordered" evidence="6">
    <location>
        <begin position="1"/>
        <end position="20"/>
    </location>
</feature>
<organism evidence="7 8">
    <name type="scientific">Pedobacter boryungensis</name>
    <dbReference type="NCBI Taxonomy" id="869962"/>
    <lineage>
        <taxon>Bacteria</taxon>
        <taxon>Pseudomonadati</taxon>
        <taxon>Bacteroidota</taxon>
        <taxon>Sphingobacteriia</taxon>
        <taxon>Sphingobacteriales</taxon>
        <taxon>Sphingobacteriaceae</taxon>
        <taxon>Pedobacter</taxon>
    </lineage>
</organism>
<evidence type="ECO:0000256" key="2">
    <source>
        <dbReference type="ARBA" id="ARBA00022980"/>
    </source>
</evidence>
<keyword evidence="3 5" id="KW-0687">Ribonucleoprotein</keyword>
<evidence type="ECO:0000313" key="8">
    <source>
        <dbReference type="Proteomes" id="UP000762110"/>
    </source>
</evidence>
<dbReference type="PANTHER" id="PTHR15893">
    <property type="entry name" value="RIBOSOMAL PROTEIN L27"/>
    <property type="match status" value="1"/>
</dbReference>
<dbReference type="Pfam" id="PF01016">
    <property type="entry name" value="Ribosomal_L27"/>
    <property type="match status" value="1"/>
</dbReference>
<dbReference type="InterPro" id="IPR001684">
    <property type="entry name" value="Ribosomal_bL27"/>
</dbReference>
<protein>
    <recommendedName>
        <fullName evidence="4 5">Large ribosomal subunit protein bL27</fullName>
    </recommendedName>
</protein>
<reference evidence="7 8" key="1">
    <citation type="submission" date="2020-05" db="EMBL/GenBank/DDBJ databases">
        <title>Description of Pedobacter foliorum sp. nov.</title>
        <authorList>
            <person name="Qi S."/>
            <person name="Carlier A."/>
            <person name="Cnockaert M."/>
            <person name="Vandamme P."/>
        </authorList>
    </citation>
    <scope>NUCLEOTIDE SEQUENCE [LARGE SCALE GENOMIC DNA]</scope>
    <source>
        <strain evidence="7 8">LMG 31300</strain>
    </source>
</reference>
<dbReference type="SUPFAM" id="SSF110324">
    <property type="entry name" value="Ribosomal L27 protein-like"/>
    <property type="match status" value="1"/>
</dbReference>
<dbReference type="PANTHER" id="PTHR15893:SF0">
    <property type="entry name" value="LARGE RIBOSOMAL SUBUNIT PROTEIN BL27M"/>
    <property type="match status" value="1"/>
</dbReference>
<dbReference type="Gene3D" id="2.40.50.100">
    <property type="match status" value="1"/>
</dbReference>
<comment type="caution">
    <text evidence="7">The sequence shown here is derived from an EMBL/GenBank/DDBJ whole genome shotgun (WGS) entry which is preliminary data.</text>
</comment>
<evidence type="ECO:0000256" key="4">
    <source>
        <dbReference type="ARBA" id="ARBA00035175"/>
    </source>
</evidence>
<gene>
    <name evidence="5 7" type="primary">rpmA</name>
    <name evidence="7" type="ORF">HQN85_05240</name>
</gene>
<dbReference type="NCBIfam" id="TIGR00062">
    <property type="entry name" value="L27"/>
    <property type="match status" value="1"/>
</dbReference>
<comment type="similarity">
    <text evidence="1 5">Belongs to the bacterial ribosomal protein bL27 family.</text>
</comment>
<evidence type="ECO:0000256" key="5">
    <source>
        <dbReference type="HAMAP-Rule" id="MF_00539"/>
    </source>
</evidence>
<dbReference type="EMBL" id="JABMKV010000001">
    <property type="protein sequence ID" value="NQX31116.1"/>
    <property type="molecule type" value="Genomic_DNA"/>
</dbReference>
<accession>A0ABX2DCS5</accession>
<sequence>MAHKKGAGSSRNGRESHSKRLGIKIFGGQEAIAGNIIVRQRGTKHHPDKGVGIGKDHTLFALVPGIVTFKKKQDNKSYVSVLPVVAEDAPVKTAVKKVVAKKAPAKKEVEAKSAAVKAAAPKAPAKKAAAPKAEKAPAKKAVKADDAETAE</sequence>
<dbReference type="HAMAP" id="MF_00539">
    <property type="entry name" value="Ribosomal_bL27"/>
    <property type="match status" value="1"/>
</dbReference>
<proteinExistence type="inferred from homology"/>
<evidence type="ECO:0000256" key="3">
    <source>
        <dbReference type="ARBA" id="ARBA00023274"/>
    </source>
</evidence>
<evidence type="ECO:0000313" key="7">
    <source>
        <dbReference type="EMBL" id="NQX31116.1"/>
    </source>
</evidence>
<dbReference type="Proteomes" id="UP000762110">
    <property type="component" value="Unassembled WGS sequence"/>
</dbReference>